<dbReference type="AlphaFoldDB" id="V6LGF3"/>
<proteinExistence type="predicted"/>
<keyword evidence="1 2" id="KW-0812">Transmembrane</keyword>
<protein>
    <submittedName>
        <fullName evidence="2">Transmembrane domain-containing protein</fullName>
    </submittedName>
</protein>
<evidence type="ECO:0000313" key="3">
    <source>
        <dbReference type="EMBL" id="KAH0569557.1"/>
    </source>
</evidence>
<dbReference type="EMBL" id="KI546155">
    <property type="protein sequence ID" value="EST42756.1"/>
    <property type="molecule type" value="Genomic_DNA"/>
</dbReference>
<keyword evidence="1" id="KW-1133">Transmembrane helix</keyword>
<dbReference type="Proteomes" id="UP000018208">
    <property type="component" value="Unassembled WGS sequence"/>
</dbReference>
<feature type="transmembrane region" description="Helical" evidence="1">
    <location>
        <begin position="58"/>
        <end position="77"/>
    </location>
</feature>
<dbReference type="VEuPathDB" id="GiardiaDB:SS50377_28511"/>
<accession>V6LGF3</accession>
<reference evidence="3" key="2">
    <citation type="submission" date="2020-12" db="EMBL/GenBank/DDBJ databases">
        <title>New Spironucleus salmonicida genome in near-complete chromosomes.</title>
        <authorList>
            <person name="Xu F."/>
            <person name="Kurt Z."/>
            <person name="Jimenez-Gonzalez A."/>
            <person name="Astvaldsson A."/>
            <person name="Andersson J.O."/>
            <person name="Svard S.G."/>
        </authorList>
    </citation>
    <scope>NUCLEOTIDE SEQUENCE</scope>
    <source>
        <strain evidence="3">ATCC 50377</strain>
    </source>
</reference>
<feature type="transmembrane region" description="Helical" evidence="1">
    <location>
        <begin position="5"/>
        <end position="27"/>
    </location>
</feature>
<feature type="transmembrane region" description="Helical" evidence="1">
    <location>
        <begin position="33"/>
        <end position="51"/>
    </location>
</feature>
<gene>
    <name evidence="2" type="ORF">SS50377_17616</name>
    <name evidence="3" type="ORF">SS50377_28511</name>
</gene>
<keyword evidence="1" id="KW-0472">Membrane</keyword>
<dbReference type="EMBL" id="AUWU02000009">
    <property type="protein sequence ID" value="KAH0569557.1"/>
    <property type="molecule type" value="Genomic_DNA"/>
</dbReference>
<feature type="transmembrane region" description="Helical" evidence="1">
    <location>
        <begin position="89"/>
        <end position="116"/>
    </location>
</feature>
<reference evidence="2 3" key="1">
    <citation type="journal article" date="2014" name="PLoS Genet.">
        <title>The Genome of Spironucleus salmonicida Highlights a Fish Pathogen Adapted to Fluctuating Environments.</title>
        <authorList>
            <person name="Xu F."/>
            <person name="Jerlstrom-Hultqvist J."/>
            <person name="Einarsson E."/>
            <person name="Astvaldsson A."/>
            <person name="Svard S.G."/>
            <person name="Andersson J.O."/>
        </authorList>
    </citation>
    <scope>NUCLEOTIDE SEQUENCE</scope>
    <source>
        <strain evidence="3">ATCC 50377</strain>
    </source>
</reference>
<keyword evidence="4" id="KW-1185">Reference proteome</keyword>
<evidence type="ECO:0000313" key="4">
    <source>
        <dbReference type="Proteomes" id="UP000018208"/>
    </source>
</evidence>
<name>V6LGF3_9EUKA</name>
<evidence type="ECO:0000256" key="1">
    <source>
        <dbReference type="SAM" id="Phobius"/>
    </source>
</evidence>
<sequence length="127" mass="13996">MDEKILNIITAVIAIGIAALVFVSVLLTNITNWIRGAFFILSQLLIALAPYKQQASFGFLVNPISRPLFLILVSGFYFPDFNGFCSGGSWLSCLLGIASLVGVIYGFILMIFYVVLMATKKIDYKQC</sequence>
<evidence type="ECO:0000313" key="2">
    <source>
        <dbReference type="EMBL" id="EST42756.1"/>
    </source>
</evidence>
<organism evidence="2">
    <name type="scientific">Spironucleus salmonicida</name>
    <dbReference type="NCBI Taxonomy" id="348837"/>
    <lineage>
        <taxon>Eukaryota</taxon>
        <taxon>Metamonada</taxon>
        <taxon>Diplomonadida</taxon>
        <taxon>Hexamitidae</taxon>
        <taxon>Hexamitinae</taxon>
        <taxon>Spironucleus</taxon>
    </lineage>
</organism>